<reference evidence="2" key="1">
    <citation type="submission" date="2014-12" db="EMBL/GenBank/DDBJ databases">
        <title>Insight into the proteome of Arion vulgaris.</title>
        <authorList>
            <person name="Aradska J."/>
            <person name="Bulat T."/>
            <person name="Smidak R."/>
            <person name="Sarate P."/>
            <person name="Gangsoo J."/>
            <person name="Sialana F."/>
            <person name="Bilban M."/>
            <person name="Lubec G."/>
        </authorList>
    </citation>
    <scope>NUCLEOTIDE SEQUENCE</scope>
    <source>
        <tissue evidence="2">Skin</tissue>
    </source>
</reference>
<accession>A0A0B6ZEN9</accession>
<proteinExistence type="predicted"/>
<sequence>MWRHFRYYGLCGRVVKMFTVCSEGYGFESGQHHDQFTDDITKIIAGAMGFVLFTILLASDIVFLRREIKLHGENPIQ</sequence>
<dbReference type="AlphaFoldDB" id="A0A0B6ZEN9"/>
<feature type="transmembrane region" description="Helical" evidence="1">
    <location>
        <begin position="43"/>
        <end position="64"/>
    </location>
</feature>
<keyword evidence="1" id="KW-0472">Membrane</keyword>
<evidence type="ECO:0000256" key="1">
    <source>
        <dbReference type="SAM" id="Phobius"/>
    </source>
</evidence>
<name>A0A0B6ZEN9_9EUPU</name>
<protein>
    <submittedName>
        <fullName evidence="2">Uncharacterized protein</fullName>
    </submittedName>
</protein>
<evidence type="ECO:0000313" key="2">
    <source>
        <dbReference type="EMBL" id="CEK66195.1"/>
    </source>
</evidence>
<keyword evidence="1" id="KW-1133">Transmembrane helix</keyword>
<organism evidence="2">
    <name type="scientific">Arion vulgaris</name>
    <dbReference type="NCBI Taxonomy" id="1028688"/>
    <lineage>
        <taxon>Eukaryota</taxon>
        <taxon>Metazoa</taxon>
        <taxon>Spiralia</taxon>
        <taxon>Lophotrochozoa</taxon>
        <taxon>Mollusca</taxon>
        <taxon>Gastropoda</taxon>
        <taxon>Heterobranchia</taxon>
        <taxon>Euthyneura</taxon>
        <taxon>Panpulmonata</taxon>
        <taxon>Eupulmonata</taxon>
        <taxon>Stylommatophora</taxon>
        <taxon>Helicina</taxon>
        <taxon>Arionoidea</taxon>
        <taxon>Arionidae</taxon>
        <taxon>Arion</taxon>
    </lineage>
</organism>
<keyword evidence="1" id="KW-0812">Transmembrane</keyword>
<dbReference type="EMBL" id="HACG01019330">
    <property type="protein sequence ID" value="CEK66195.1"/>
    <property type="molecule type" value="Transcribed_RNA"/>
</dbReference>
<gene>
    <name evidence="2" type="primary">ORF57631</name>
</gene>